<feature type="transmembrane region" description="Helical" evidence="9">
    <location>
        <begin position="7"/>
        <end position="28"/>
    </location>
</feature>
<keyword evidence="8" id="KW-0807">Transducer</keyword>
<feature type="transmembrane region" description="Helical" evidence="9">
    <location>
        <begin position="280"/>
        <end position="301"/>
    </location>
</feature>
<accession>A0AAD9MX18</accession>
<keyword evidence="4 9" id="KW-1133">Transmembrane helix</keyword>
<keyword evidence="6 9" id="KW-0472">Membrane</keyword>
<dbReference type="InterPro" id="IPR017452">
    <property type="entry name" value="GPCR_Rhodpsn_7TM"/>
</dbReference>
<dbReference type="InterPro" id="IPR000276">
    <property type="entry name" value="GPCR_Rhodpsn"/>
</dbReference>
<feature type="domain" description="G-protein coupled receptors family 1 profile" evidence="10">
    <location>
        <begin position="20"/>
        <end position="299"/>
    </location>
</feature>
<dbReference type="AlphaFoldDB" id="A0AAD9MX18"/>
<evidence type="ECO:0000313" key="11">
    <source>
        <dbReference type="EMBL" id="KAK2147308.1"/>
    </source>
</evidence>
<dbReference type="PROSITE" id="PS50262">
    <property type="entry name" value="G_PROTEIN_RECEP_F1_2"/>
    <property type="match status" value="1"/>
</dbReference>
<evidence type="ECO:0000256" key="2">
    <source>
        <dbReference type="ARBA" id="ARBA00022475"/>
    </source>
</evidence>
<keyword evidence="2" id="KW-1003">Cell membrane</keyword>
<organism evidence="11 12">
    <name type="scientific">Paralvinella palmiformis</name>
    <dbReference type="NCBI Taxonomy" id="53620"/>
    <lineage>
        <taxon>Eukaryota</taxon>
        <taxon>Metazoa</taxon>
        <taxon>Spiralia</taxon>
        <taxon>Lophotrochozoa</taxon>
        <taxon>Annelida</taxon>
        <taxon>Polychaeta</taxon>
        <taxon>Sedentaria</taxon>
        <taxon>Canalipalpata</taxon>
        <taxon>Terebellida</taxon>
        <taxon>Terebelliformia</taxon>
        <taxon>Alvinellidae</taxon>
        <taxon>Paralvinella</taxon>
    </lineage>
</organism>
<evidence type="ECO:0000256" key="6">
    <source>
        <dbReference type="ARBA" id="ARBA00023136"/>
    </source>
</evidence>
<dbReference type="GO" id="GO:0005886">
    <property type="term" value="C:plasma membrane"/>
    <property type="evidence" value="ECO:0007669"/>
    <property type="project" value="UniProtKB-SubCell"/>
</dbReference>
<proteinExistence type="predicted"/>
<feature type="transmembrane region" description="Helical" evidence="9">
    <location>
        <begin position="117"/>
        <end position="139"/>
    </location>
</feature>
<evidence type="ECO:0000256" key="8">
    <source>
        <dbReference type="ARBA" id="ARBA00023224"/>
    </source>
</evidence>
<name>A0AAD9MX18_9ANNE</name>
<dbReference type="Pfam" id="PF00001">
    <property type="entry name" value="7tm_1"/>
    <property type="match status" value="1"/>
</dbReference>
<evidence type="ECO:0000256" key="4">
    <source>
        <dbReference type="ARBA" id="ARBA00022989"/>
    </source>
</evidence>
<keyword evidence="7" id="KW-0675">Receptor</keyword>
<evidence type="ECO:0000256" key="7">
    <source>
        <dbReference type="ARBA" id="ARBA00023170"/>
    </source>
</evidence>
<dbReference type="PRINTS" id="PR00237">
    <property type="entry name" value="GPCRRHODOPSN"/>
</dbReference>
<keyword evidence="3 9" id="KW-0812">Transmembrane</keyword>
<evidence type="ECO:0000256" key="5">
    <source>
        <dbReference type="ARBA" id="ARBA00023040"/>
    </source>
</evidence>
<keyword evidence="12" id="KW-1185">Reference proteome</keyword>
<reference evidence="11" key="1">
    <citation type="journal article" date="2023" name="Mol. Biol. Evol.">
        <title>Third-Generation Sequencing Reveals the Adaptive Role of the Epigenome in Three Deep-Sea Polychaetes.</title>
        <authorList>
            <person name="Perez M."/>
            <person name="Aroh O."/>
            <person name="Sun Y."/>
            <person name="Lan Y."/>
            <person name="Juniper S.K."/>
            <person name="Young C.R."/>
            <person name="Angers B."/>
            <person name="Qian P.Y."/>
        </authorList>
    </citation>
    <scope>NUCLEOTIDE SEQUENCE</scope>
    <source>
        <strain evidence="11">P08H-3</strain>
    </source>
</reference>
<feature type="transmembrane region" description="Helical" evidence="9">
    <location>
        <begin position="40"/>
        <end position="64"/>
    </location>
</feature>
<protein>
    <recommendedName>
        <fullName evidence="10">G-protein coupled receptors family 1 profile domain-containing protein</fullName>
    </recommendedName>
</protein>
<evidence type="ECO:0000313" key="12">
    <source>
        <dbReference type="Proteomes" id="UP001208570"/>
    </source>
</evidence>
<dbReference type="SUPFAM" id="SSF81321">
    <property type="entry name" value="Family A G protein-coupled receptor-like"/>
    <property type="match status" value="1"/>
</dbReference>
<gene>
    <name evidence="11" type="ORF">LSH36_561g03103</name>
</gene>
<dbReference type="CDD" id="cd00637">
    <property type="entry name" value="7tm_classA_rhodopsin-like"/>
    <property type="match status" value="1"/>
</dbReference>
<comment type="caution">
    <text evidence="11">The sequence shown here is derived from an EMBL/GenBank/DDBJ whole genome shotgun (WGS) entry which is preliminary data.</text>
</comment>
<dbReference type="PANTHER" id="PTHR24248:SF129">
    <property type="entry name" value="G-PROTEIN COUPLED RECEPTORS FAMILY 1 PROFILE DOMAIN-CONTAINING PROTEIN"/>
    <property type="match status" value="1"/>
</dbReference>
<sequence length="336" mass="37819">MAVSVDGITHLILAVSLVSSNVTISVALRHMRRVKTTTVVFLAQLAISNLFQGLLFFISALIYLCHAFDGIGCLMWVFLTQVGSGSYVTGILFIYLDLCLSLRSMSVGKPVISTRKAVAMACASWLVWLSWGVVGFGMLNTKYTYDNEEGCLMVSGLYRKEYILITAMYFIIIFIVILVFHVLSYHELTKSRKELLRIQNVEVGNVNRPEGQTVPDDDRRSDNGREDAKKKVKWLKKNEVVLRTITLILVMLIIGWYPVIITSVIVVYCDRCAAIITKQIIYVTYVLVAIQYNSNGVIYLIKIKEFQQALRDLCHGCHASQRRVGSDVTVNVRTIA</sequence>
<dbReference type="Proteomes" id="UP001208570">
    <property type="component" value="Unassembled WGS sequence"/>
</dbReference>
<keyword evidence="5" id="KW-0297">G-protein coupled receptor</keyword>
<dbReference type="PANTHER" id="PTHR24248">
    <property type="entry name" value="ADRENERGIC RECEPTOR-RELATED G-PROTEIN COUPLED RECEPTOR"/>
    <property type="match status" value="1"/>
</dbReference>
<feature type="transmembrane region" description="Helical" evidence="9">
    <location>
        <begin position="76"/>
        <end position="96"/>
    </location>
</feature>
<evidence type="ECO:0000259" key="10">
    <source>
        <dbReference type="PROSITE" id="PS50262"/>
    </source>
</evidence>
<dbReference type="Gene3D" id="1.20.1070.10">
    <property type="entry name" value="Rhodopsin 7-helix transmembrane proteins"/>
    <property type="match status" value="1"/>
</dbReference>
<evidence type="ECO:0000256" key="1">
    <source>
        <dbReference type="ARBA" id="ARBA00004651"/>
    </source>
</evidence>
<feature type="transmembrane region" description="Helical" evidence="9">
    <location>
        <begin position="240"/>
        <end position="268"/>
    </location>
</feature>
<dbReference type="GO" id="GO:0004930">
    <property type="term" value="F:G protein-coupled receptor activity"/>
    <property type="evidence" value="ECO:0007669"/>
    <property type="project" value="UniProtKB-KW"/>
</dbReference>
<evidence type="ECO:0000256" key="9">
    <source>
        <dbReference type="SAM" id="Phobius"/>
    </source>
</evidence>
<dbReference type="EMBL" id="JAODUP010000561">
    <property type="protein sequence ID" value="KAK2147308.1"/>
    <property type="molecule type" value="Genomic_DNA"/>
</dbReference>
<comment type="subcellular location">
    <subcellularLocation>
        <location evidence="1">Cell membrane</location>
        <topology evidence="1">Multi-pass membrane protein</topology>
    </subcellularLocation>
</comment>
<feature type="transmembrane region" description="Helical" evidence="9">
    <location>
        <begin position="162"/>
        <end position="183"/>
    </location>
</feature>
<evidence type="ECO:0000256" key="3">
    <source>
        <dbReference type="ARBA" id="ARBA00022692"/>
    </source>
</evidence>